<keyword evidence="3" id="KW-1185">Reference proteome</keyword>
<comment type="caution">
    <text evidence="2">The sequence shown here is derived from an EMBL/GenBank/DDBJ whole genome shotgun (WGS) entry which is preliminary data.</text>
</comment>
<name>A0A8T0FXM6_ARGBR</name>
<proteinExistence type="predicted"/>
<dbReference type="EMBL" id="JABXBU010000002">
    <property type="protein sequence ID" value="KAF8794399.1"/>
    <property type="molecule type" value="Genomic_DNA"/>
</dbReference>
<accession>A0A8T0FXM6</accession>
<evidence type="ECO:0000313" key="3">
    <source>
        <dbReference type="Proteomes" id="UP000807504"/>
    </source>
</evidence>
<reference evidence="2" key="2">
    <citation type="submission" date="2020-06" db="EMBL/GenBank/DDBJ databases">
        <authorList>
            <person name="Sheffer M."/>
        </authorList>
    </citation>
    <scope>NUCLEOTIDE SEQUENCE</scope>
</reference>
<gene>
    <name evidence="2" type="ORF">HNY73_002386</name>
</gene>
<evidence type="ECO:0000313" key="2">
    <source>
        <dbReference type="EMBL" id="KAF8794399.1"/>
    </source>
</evidence>
<protein>
    <submittedName>
        <fullName evidence="2">Uncharacterized protein</fullName>
    </submittedName>
</protein>
<sequence length="130" mass="14905">MPTEASEEKKRGKRQGGPRAVSVHPLYETPHNDLGKKIVNFAHRKLAKCEKSPEQTSLPIKNKKMPSYLHLSCLLKLREMIPSLSRLDSQARTNQEQKQHRYAVQNRLPLIVFASYSRLSPISSHQTYIS</sequence>
<evidence type="ECO:0000256" key="1">
    <source>
        <dbReference type="SAM" id="MobiDB-lite"/>
    </source>
</evidence>
<organism evidence="2 3">
    <name type="scientific">Argiope bruennichi</name>
    <name type="common">Wasp spider</name>
    <name type="synonym">Aranea bruennichi</name>
    <dbReference type="NCBI Taxonomy" id="94029"/>
    <lineage>
        <taxon>Eukaryota</taxon>
        <taxon>Metazoa</taxon>
        <taxon>Ecdysozoa</taxon>
        <taxon>Arthropoda</taxon>
        <taxon>Chelicerata</taxon>
        <taxon>Arachnida</taxon>
        <taxon>Araneae</taxon>
        <taxon>Araneomorphae</taxon>
        <taxon>Entelegynae</taxon>
        <taxon>Araneoidea</taxon>
        <taxon>Araneidae</taxon>
        <taxon>Argiope</taxon>
    </lineage>
</organism>
<feature type="region of interest" description="Disordered" evidence="1">
    <location>
        <begin position="1"/>
        <end position="28"/>
    </location>
</feature>
<dbReference type="Proteomes" id="UP000807504">
    <property type="component" value="Unassembled WGS sequence"/>
</dbReference>
<dbReference type="AlphaFoldDB" id="A0A8T0FXM6"/>
<feature type="compositionally biased region" description="Basic and acidic residues" evidence="1">
    <location>
        <begin position="1"/>
        <end position="10"/>
    </location>
</feature>
<reference evidence="2" key="1">
    <citation type="journal article" date="2020" name="bioRxiv">
        <title>Chromosome-level reference genome of the European wasp spider Argiope bruennichi: a resource for studies on range expansion and evolutionary adaptation.</title>
        <authorList>
            <person name="Sheffer M.M."/>
            <person name="Hoppe A."/>
            <person name="Krehenwinkel H."/>
            <person name="Uhl G."/>
            <person name="Kuss A.W."/>
            <person name="Jensen L."/>
            <person name="Jensen C."/>
            <person name="Gillespie R.G."/>
            <person name="Hoff K.J."/>
            <person name="Prost S."/>
        </authorList>
    </citation>
    <scope>NUCLEOTIDE SEQUENCE</scope>
</reference>